<dbReference type="EMBL" id="CP029159">
    <property type="protein sequence ID" value="QKM70713.1"/>
    <property type="molecule type" value="Genomic_DNA"/>
</dbReference>
<dbReference type="Proteomes" id="UP000005940">
    <property type="component" value="Chromosome"/>
</dbReference>
<feature type="domain" description="BAAT/Acyl-CoA thioester hydrolase C-terminal" evidence="4">
    <location>
        <begin position="317"/>
        <end position="412"/>
    </location>
</feature>
<dbReference type="Pfam" id="PF08840">
    <property type="entry name" value="BAAT_C"/>
    <property type="match status" value="1"/>
</dbReference>
<proteinExistence type="inferred from homology"/>
<evidence type="ECO:0000313" key="6">
    <source>
        <dbReference type="Proteomes" id="UP000005940"/>
    </source>
</evidence>
<organism evidence="5 6">
    <name type="scientific">Streptomyces tsukubensis (strain DSM 42081 / NBRC 108919 / NRRL 18488 / 9993)</name>
    <dbReference type="NCBI Taxonomy" id="1114943"/>
    <lineage>
        <taxon>Bacteria</taxon>
        <taxon>Bacillati</taxon>
        <taxon>Actinomycetota</taxon>
        <taxon>Actinomycetes</taxon>
        <taxon>Kitasatosporales</taxon>
        <taxon>Streptomycetaceae</taxon>
        <taxon>Streptomyces</taxon>
    </lineage>
</organism>
<dbReference type="PROSITE" id="PS51257">
    <property type="entry name" value="PROKAR_LIPOPROTEIN"/>
    <property type="match status" value="1"/>
</dbReference>
<evidence type="ECO:0000313" key="5">
    <source>
        <dbReference type="EMBL" id="QKM70713.1"/>
    </source>
</evidence>
<dbReference type="GO" id="GO:0006637">
    <property type="term" value="P:acyl-CoA metabolic process"/>
    <property type="evidence" value="ECO:0007669"/>
    <property type="project" value="InterPro"/>
</dbReference>
<dbReference type="Gene3D" id="3.40.50.1820">
    <property type="entry name" value="alpha/beta hydrolase"/>
    <property type="match status" value="1"/>
</dbReference>
<feature type="domain" description="Acyl-CoA thioester hydrolase/bile acid-CoA amino acid N-acetyltransferase" evidence="3">
    <location>
        <begin position="44"/>
        <end position="164"/>
    </location>
</feature>
<dbReference type="PIRSF" id="PIRSF016521">
    <property type="entry name" value="Acyl-CoA_hydro"/>
    <property type="match status" value="1"/>
</dbReference>
<dbReference type="PANTHER" id="PTHR10824:SF4">
    <property type="entry name" value="ACYL-COENZYME A THIOESTERASE 1-LIKE"/>
    <property type="match status" value="1"/>
</dbReference>
<dbReference type="PANTHER" id="PTHR10824">
    <property type="entry name" value="ACYL-COENZYME A THIOESTERASE-RELATED"/>
    <property type="match status" value="1"/>
</dbReference>
<dbReference type="GO" id="GO:0047617">
    <property type="term" value="F:fatty acyl-CoA hydrolase activity"/>
    <property type="evidence" value="ECO:0007669"/>
    <property type="project" value="TreeGrafter"/>
</dbReference>
<sequence length="420" mass="43816">MRRELRAAAVGAALLLVAGCGGSGDGDGGREVRIGVDKPRAAADEPVRIRVTGLAAGQEVTVTSQATDYAGTAWTGRAVFTADGAGAVDLTRARPSAGTYSTADGMGLFWSMNPGQGRVDESWFASRRPEDQAGYEVRLAVHAGGKRLASRALTRTWLAEGTTHRLLTAARDGVHGALYLPPAGAPRRSPVLSFGGSDGGTGDKYAAALLASRGHPVLVLCYFNCPDRPGTLKGIALEYFATAARLLTRESGRGPGQVDVIGYSRGSEAAQLLAHHYPDLVDDVVVYAPSHRANPGFPDGKAPAWTKGGRPVPYGPLPLGRVRGTVLAIAGGADGLWPAAGSARSIGGQRGASGERHRALIYPHAGHGVGTHPYTPAGLRFRNPLVEREVTMGGTRQADAQARTDSWRQVRALLGDQALS</sequence>
<feature type="active site" description="Charge relay system" evidence="2">
    <location>
        <position position="367"/>
    </location>
</feature>
<evidence type="ECO:0000259" key="4">
    <source>
        <dbReference type="Pfam" id="PF08840"/>
    </source>
</evidence>
<reference evidence="5 6" key="1">
    <citation type="journal article" date="2012" name="J. Bacteriol.">
        <title>Draft genome of Streptomyces tsukubaensis NRRL 18488, the producer of the clinically important immunosuppressant tacrolimus (FK506).</title>
        <authorList>
            <person name="Barreiro C."/>
            <person name="Prieto C."/>
            <person name="Sola-Landa A."/>
            <person name="Solera E."/>
            <person name="Martinez-Castro M."/>
            <person name="Perez-Redondo R."/>
            <person name="Garcia-Estrada C."/>
            <person name="Aparicio J.F."/>
            <person name="Fernandez-Martinez L.T."/>
            <person name="Santos-Aberturas J."/>
            <person name="Salehi-Najafabadi Z."/>
            <person name="Rodriguez-Garcia A."/>
            <person name="Tauch A."/>
            <person name="Martin J.F."/>
        </authorList>
    </citation>
    <scope>NUCLEOTIDE SEQUENCE [LARGE SCALE GENOMIC DNA]</scope>
    <source>
        <strain evidence="6">DSM 42081 / NBRC 108919 / NRRL 18488 / 9993</strain>
    </source>
</reference>
<feature type="active site" description="Charge relay system" evidence="2">
    <location>
        <position position="264"/>
    </location>
</feature>
<evidence type="ECO:0000259" key="3">
    <source>
        <dbReference type="Pfam" id="PF04775"/>
    </source>
</evidence>
<dbReference type="AlphaFoldDB" id="I2MV56"/>
<keyword evidence="6" id="KW-1185">Reference proteome</keyword>
<dbReference type="InterPro" id="IPR029058">
    <property type="entry name" value="AB_hydrolase_fold"/>
</dbReference>
<dbReference type="InterPro" id="IPR016662">
    <property type="entry name" value="Acyl-CoA_thioEstase_long-chain"/>
</dbReference>
<dbReference type="SUPFAM" id="SSF53474">
    <property type="entry name" value="alpha/beta-Hydrolases"/>
    <property type="match status" value="1"/>
</dbReference>
<dbReference type="InterPro" id="IPR006862">
    <property type="entry name" value="Thio_Ohase/aa_AcTrfase"/>
</dbReference>
<accession>I2MV56</accession>
<dbReference type="InterPro" id="IPR042490">
    <property type="entry name" value="Thio_Ohase/BAAT_N"/>
</dbReference>
<dbReference type="RefSeq" id="WP_006350388.1">
    <property type="nucleotide sequence ID" value="NZ_CP029159.1"/>
</dbReference>
<comment type="similarity">
    <text evidence="1">Belongs to the C/M/P thioester hydrolase family.</text>
</comment>
<dbReference type="Pfam" id="PF04775">
    <property type="entry name" value="Bile_Hydr_Trans"/>
    <property type="match status" value="1"/>
</dbReference>
<dbReference type="Gene3D" id="2.60.40.2240">
    <property type="entry name" value="Acyl-CoA thioester hydrolase/BAAT N-terminal domain"/>
    <property type="match status" value="1"/>
</dbReference>
<feature type="active site" description="Charge relay system" evidence="2">
    <location>
        <position position="334"/>
    </location>
</feature>
<name>I2MV56_STRT9</name>
<keyword evidence="5" id="KW-0378">Hydrolase</keyword>
<evidence type="ECO:0000256" key="1">
    <source>
        <dbReference type="ARBA" id="ARBA00006538"/>
    </source>
</evidence>
<protein>
    <submittedName>
        <fullName evidence="5">Palmitoyl-CoA hydrolase</fullName>
    </submittedName>
</protein>
<gene>
    <name evidence="5" type="ORF">STSU_029850</name>
</gene>
<dbReference type="InterPro" id="IPR014940">
    <property type="entry name" value="BAAT_C"/>
</dbReference>
<dbReference type="GO" id="GO:0006631">
    <property type="term" value="P:fatty acid metabolic process"/>
    <property type="evidence" value="ECO:0007669"/>
    <property type="project" value="TreeGrafter"/>
</dbReference>
<evidence type="ECO:0000256" key="2">
    <source>
        <dbReference type="PIRSR" id="PIRSR016521-1"/>
    </source>
</evidence>